<dbReference type="SMART" id="SM00382">
    <property type="entry name" value="AAA"/>
    <property type="match status" value="2"/>
</dbReference>
<dbReference type="Proteomes" id="UP001150904">
    <property type="component" value="Unassembled WGS sequence"/>
</dbReference>
<feature type="domain" description="ABC transmembrane type-1" evidence="11">
    <location>
        <begin position="701"/>
        <end position="938"/>
    </location>
</feature>
<dbReference type="GO" id="GO:0005737">
    <property type="term" value="C:cytoplasm"/>
    <property type="evidence" value="ECO:0007669"/>
    <property type="project" value="UniProtKB-ARBA"/>
</dbReference>
<dbReference type="InterPro" id="IPR050173">
    <property type="entry name" value="ABC_transporter_C-like"/>
</dbReference>
<dbReference type="RefSeq" id="XP_058303325.1">
    <property type="nucleotide sequence ID" value="XM_058456426.1"/>
</dbReference>
<organism evidence="12 13">
    <name type="scientific">Penicillium cinerascens</name>
    <dbReference type="NCBI Taxonomy" id="70096"/>
    <lineage>
        <taxon>Eukaryota</taxon>
        <taxon>Fungi</taxon>
        <taxon>Dikarya</taxon>
        <taxon>Ascomycota</taxon>
        <taxon>Pezizomycotina</taxon>
        <taxon>Eurotiomycetes</taxon>
        <taxon>Eurotiomycetidae</taxon>
        <taxon>Eurotiales</taxon>
        <taxon>Aspergillaceae</taxon>
        <taxon>Penicillium</taxon>
    </lineage>
</organism>
<dbReference type="FunFam" id="3.40.50.300:FF:000163">
    <property type="entry name" value="Multidrug resistance-associated protein member 4"/>
    <property type="match status" value="1"/>
</dbReference>
<accession>A0A9W9J4U3</accession>
<dbReference type="OrthoDB" id="4325820at2759"/>
<keyword evidence="2" id="KW-0813">Transport</keyword>
<dbReference type="GeneID" id="83183727"/>
<evidence type="ECO:0000256" key="8">
    <source>
        <dbReference type="ARBA" id="ARBA00023136"/>
    </source>
</evidence>
<evidence type="ECO:0000256" key="9">
    <source>
        <dbReference type="SAM" id="Phobius"/>
    </source>
</evidence>
<name>A0A9W9J4U3_9EURO</name>
<dbReference type="InterPro" id="IPR027417">
    <property type="entry name" value="P-loop_NTPase"/>
</dbReference>
<reference evidence="12" key="2">
    <citation type="journal article" date="2023" name="IMA Fungus">
        <title>Comparative genomic study of the Penicillium genus elucidates a diverse pangenome and 15 lateral gene transfer events.</title>
        <authorList>
            <person name="Petersen C."/>
            <person name="Sorensen T."/>
            <person name="Nielsen M.R."/>
            <person name="Sondergaard T.E."/>
            <person name="Sorensen J.L."/>
            <person name="Fitzpatrick D.A."/>
            <person name="Frisvad J.C."/>
            <person name="Nielsen K.L."/>
        </authorList>
    </citation>
    <scope>NUCLEOTIDE SEQUENCE</scope>
    <source>
        <strain evidence="12">IBT 15544</strain>
    </source>
</reference>
<dbReference type="CDD" id="cd18580">
    <property type="entry name" value="ABC_6TM_ABCC_D2"/>
    <property type="match status" value="1"/>
</dbReference>
<dbReference type="GO" id="GO:0016020">
    <property type="term" value="C:membrane"/>
    <property type="evidence" value="ECO:0007669"/>
    <property type="project" value="UniProtKB-SubCell"/>
</dbReference>
<protein>
    <submittedName>
        <fullName evidence="12">P-loop containing nucleoside triphosphate hydrolase protein</fullName>
    </submittedName>
</protein>
<dbReference type="EMBL" id="JAPQKR010000016">
    <property type="protein sequence ID" value="KAJ5190385.1"/>
    <property type="molecule type" value="Genomic_DNA"/>
</dbReference>
<evidence type="ECO:0000313" key="12">
    <source>
        <dbReference type="EMBL" id="KAJ5190385.1"/>
    </source>
</evidence>
<feature type="transmembrane region" description="Helical" evidence="9">
    <location>
        <begin position="919"/>
        <end position="940"/>
    </location>
</feature>
<evidence type="ECO:0000256" key="7">
    <source>
        <dbReference type="ARBA" id="ARBA00022989"/>
    </source>
</evidence>
<dbReference type="Gene3D" id="1.20.1560.10">
    <property type="entry name" value="ABC transporter type 1, transmembrane domain"/>
    <property type="match status" value="2"/>
</dbReference>
<evidence type="ECO:0000259" key="10">
    <source>
        <dbReference type="PROSITE" id="PS50893"/>
    </source>
</evidence>
<feature type="transmembrane region" description="Helical" evidence="9">
    <location>
        <begin position="312"/>
        <end position="338"/>
    </location>
</feature>
<reference evidence="12" key="1">
    <citation type="submission" date="2022-12" db="EMBL/GenBank/DDBJ databases">
        <authorList>
            <person name="Petersen C."/>
        </authorList>
    </citation>
    <scope>NUCLEOTIDE SEQUENCE</scope>
    <source>
        <strain evidence="12">IBT 15544</strain>
    </source>
</reference>
<feature type="transmembrane region" description="Helical" evidence="9">
    <location>
        <begin position="692"/>
        <end position="718"/>
    </location>
</feature>
<dbReference type="InterPro" id="IPR044726">
    <property type="entry name" value="ABCC_6TM_D2"/>
</dbReference>
<dbReference type="Pfam" id="PF00005">
    <property type="entry name" value="ABC_tran"/>
    <property type="match status" value="2"/>
</dbReference>
<dbReference type="PROSITE" id="PS50893">
    <property type="entry name" value="ABC_TRANSPORTER_2"/>
    <property type="match status" value="2"/>
</dbReference>
<feature type="domain" description="ABC transporter" evidence="10">
    <location>
        <begin position="1006"/>
        <end position="1224"/>
    </location>
</feature>
<evidence type="ECO:0000313" key="13">
    <source>
        <dbReference type="Proteomes" id="UP001150904"/>
    </source>
</evidence>
<dbReference type="InterPro" id="IPR036640">
    <property type="entry name" value="ABC1_TM_sf"/>
</dbReference>
<evidence type="ECO:0000256" key="4">
    <source>
        <dbReference type="ARBA" id="ARBA00022737"/>
    </source>
</evidence>
<feature type="transmembrane region" description="Helical" evidence="9">
    <location>
        <begin position="730"/>
        <end position="753"/>
    </location>
</feature>
<dbReference type="GO" id="GO:0016887">
    <property type="term" value="F:ATP hydrolysis activity"/>
    <property type="evidence" value="ECO:0007669"/>
    <property type="project" value="InterPro"/>
</dbReference>
<dbReference type="SUPFAM" id="SSF90123">
    <property type="entry name" value="ABC transporter transmembrane region"/>
    <property type="match status" value="2"/>
</dbReference>
<evidence type="ECO:0000256" key="3">
    <source>
        <dbReference type="ARBA" id="ARBA00022692"/>
    </source>
</evidence>
<keyword evidence="13" id="KW-1185">Reference proteome</keyword>
<dbReference type="SUPFAM" id="SSF52540">
    <property type="entry name" value="P-loop containing nucleoside triphosphate hydrolases"/>
    <property type="match status" value="2"/>
</dbReference>
<evidence type="ECO:0000256" key="1">
    <source>
        <dbReference type="ARBA" id="ARBA00004141"/>
    </source>
</evidence>
<dbReference type="FunFam" id="1.20.1560.10:FF:000013">
    <property type="entry name" value="ABC transporter C family member 2"/>
    <property type="match status" value="1"/>
</dbReference>
<dbReference type="CDD" id="cd03250">
    <property type="entry name" value="ABCC_MRP_domain1"/>
    <property type="match status" value="1"/>
</dbReference>
<feature type="transmembrane region" description="Helical" evidence="9">
    <location>
        <begin position="218"/>
        <end position="245"/>
    </location>
</feature>
<feature type="domain" description="ABC transmembrane type-1" evidence="11">
    <location>
        <begin position="103"/>
        <end position="366"/>
    </location>
</feature>
<dbReference type="GO" id="GO:0005524">
    <property type="term" value="F:ATP binding"/>
    <property type="evidence" value="ECO:0007669"/>
    <property type="project" value="UniProtKB-KW"/>
</dbReference>
<keyword evidence="3 9" id="KW-0812">Transmembrane</keyword>
<proteinExistence type="predicted"/>
<keyword evidence="5" id="KW-0547">Nucleotide-binding</keyword>
<keyword evidence="6" id="KW-0067">ATP-binding</keyword>
<keyword evidence="8 9" id="KW-0472">Membrane</keyword>
<dbReference type="InterPro" id="IPR003593">
    <property type="entry name" value="AAA+_ATPase"/>
</dbReference>
<dbReference type="InterPro" id="IPR017871">
    <property type="entry name" value="ABC_transporter-like_CS"/>
</dbReference>
<sequence>MQIRNLPSFWRNGYDPVEEIDLEDLHADGRRRVRENLAAREYDLRQSWLTGLMRAIRAVDYLDESQLPYSSKNAAYYTPLAEYVRRREFGRTLRHPEILVPLVLSGVLEAVSCLSTVAAPLLMQRVLQEPSDPGHLLALFGVSLVATMAGRSKDQICRVLAVRVSSILQLALFRKCLRFSGRTTCTEGRLVSCSTTDMMLLRNYILKMHDIWSSPLQLILIILLVLRLLGLSALLGYFVMAFLLLSQTQANAKVASALEKYLGYDERRITILSQAFQRIKGIKLMLLESIIMKKIAAIRELQLVALTRRLRLVFCFFISINQMIPGLTALVSFISYWAGQHALDARVIFPALTLFELSHGPASKLSLAVTRQFSILPSVFRVRDILRQEEVDEQSSGDPGDIAISLDKATISYPGLANNAETTDEATAFLLDALTLKIPRRRLTCIYGHSGAGKSTMIKGIVGECVAQPPSSVKVYGSCALCRQDPWIMQGTVRDNILLGKPYEELRYRQVLRDCCLEADLTTFPGGDQALVAGNGATLSGGQRARISLARAVYSQAEIIVLDDPLSAVDARVAQCLWNDCIRKLSQTAVVVTHQLDLLPQCDHILVLDKGVIIAQGSPGQVLKHPFFNGSTLLDAPKELSPPIKDEAQSVAPAPNIVNSNAIALGKEVRVRGSVDRGLYGVYLRHSGGYPYIAALSAIFCLTVGTRIIGNIWLAWWVRDALHWAQHHYMSGYIGVMLSQAVFVALVGVYLVAGSVQASRRIHEGVLAQLFNTDMDFFDQQPLGRIINRLSVDIEGIDFRLINAADGLLLAASSLLASTIVLAMSSLYLILALLPIGYMTSRIQLLYGVSAREVRRLCSVLDSPVLAVINEAMGARASIQAYSAIELFEERHRAVLSKAMAGISVRYALETWVTVRVELVSVLLLGATCVLCGLGLLNAVQAGLTLSLSITIAKHLDAFLWSLINLDVEMNSMERLNQYLMLPTPETNSSSIGREIAPSWPESGSVVFSGVEVTYPQASQPSLHGFDLIIPAGAKVGIVGRSGSGKSTIIAALTGLVPLTAGTIRIDDVDLATVSLRQRRRSVHVLAQDAVLFDGTLRENLDPSRRSKDADMLGALSAVAWHQLMDQFDGVDRRSVLDQHILAGGTNLSAGQAQLVALARAVLARPRILVLDEATANVDQSTDEIIQRILQQSFRDNTVLCVAHRATSVAWMDCVITLADGRKVG</sequence>
<evidence type="ECO:0000256" key="6">
    <source>
        <dbReference type="ARBA" id="ARBA00022840"/>
    </source>
</evidence>
<keyword evidence="4" id="KW-0677">Repeat</keyword>
<evidence type="ECO:0000256" key="5">
    <source>
        <dbReference type="ARBA" id="ARBA00022741"/>
    </source>
</evidence>
<gene>
    <name evidence="12" type="ORF">N7498_009370</name>
</gene>
<keyword evidence="12" id="KW-0378">Hydrolase</keyword>
<feature type="domain" description="ABC transporter" evidence="10">
    <location>
        <begin position="411"/>
        <end position="635"/>
    </location>
</feature>
<dbReference type="GO" id="GO:0140359">
    <property type="term" value="F:ABC-type transporter activity"/>
    <property type="evidence" value="ECO:0007669"/>
    <property type="project" value="InterPro"/>
</dbReference>
<evidence type="ECO:0000256" key="2">
    <source>
        <dbReference type="ARBA" id="ARBA00022448"/>
    </source>
</evidence>
<dbReference type="PROSITE" id="PS50929">
    <property type="entry name" value="ABC_TM1F"/>
    <property type="match status" value="2"/>
</dbReference>
<comment type="subcellular location">
    <subcellularLocation>
        <location evidence="1">Membrane</location>
        <topology evidence="1">Multi-pass membrane protein</topology>
    </subcellularLocation>
</comment>
<dbReference type="Gene3D" id="3.40.50.300">
    <property type="entry name" value="P-loop containing nucleotide triphosphate hydrolases"/>
    <property type="match status" value="2"/>
</dbReference>
<feature type="transmembrane region" description="Helical" evidence="9">
    <location>
        <begin position="808"/>
        <end position="834"/>
    </location>
</feature>
<dbReference type="AlphaFoldDB" id="A0A9W9J4U3"/>
<dbReference type="InterPro" id="IPR011527">
    <property type="entry name" value="ABC1_TM_dom"/>
</dbReference>
<dbReference type="PANTHER" id="PTHR24223:SF415">
    <property type="entry name" value="FI20190P1"/>
    <property type="match status" value="1"/>
</dbReference>
<comment type="caution">
    <text evidence="12">The sequence shown here is derived from an EMBL/GenBank/DDBJ whole genome shotgun (WGS) entry which is preliminary data.</text>
</comment>
<evidence type="ECO:0000259" key="11">
    <source>
        <dbReference type="PROSITE" id="PS50929"/>
    </source>
</evidence>
<dbReference type="Pfam" id="PF00664">
    <property type="entry name" value="ABC_membrane"/>
    <property type="match status" value="2"/>
</dbReference>
<dbReference type="PROSITE" id="PS00211">
    <property type="entry name" value="ABC_TRANSPORTER_1"/>
    <property type="match status" value="2"/>
</dbReference>
<dbReference type="InterPro" id="IPR003439">
    <property type="entry name" value="ABC_transporter-like_ATP-bd"/>
</dbReference>
<keyword evidence="7 9" id="KW-1133">Transmembrane helix</keyword>
<dbReference type="PANTHER" id="PTHR24223">
    <property type="entry name" value="ATP-BINDING CASSETTE SUB-FAMILY C"/>
    <property type="match status" value="1"/>
</dbReference>